<protein>
    <submittedName>
        <fullName evidence="1">Uncharacterized protein</fullName>
    </submittedName>
</protein>
<gene>
    <name evidence="1" type="ORF">LOK49_LG01G03054</name>
</gene>
<dbReference type="EMBL" id="CM045758">
    <property type="protein sequence ID" value="KAI8029022.1"/>
    <property type="molecule type" value="Genomic_DNA"/>
</dbReference>
<name>A0ACC0IVL9_9ERIC</name>
<evidence type="ECO:0000313" key="1">
    <source>
        <dbReference type="EMBL" id="KAI8029022.1"/>
    </source>
</evidence>
<evidence type="ECO:0000313" key="2">
    <source>
        <dbReference type="Proteomes" id="UP001060215"/>
    </source>
</evidence>
<organism evidence="1 2">
    <name type="scientific">Camellia lanceoleosa</name>
    <dbReference type="NCBI Taxonomy" id="1840588"/>
    <lineage>
        <taxon>Eukaryota</taxon>
        <taxon>Viridiplantae</taxon>
        <taxon>Streptophyta</taxon>
        <taxon>Embryophyta</taxon>
        <taxon>Tracheophyta</taxon>
        <taxon>Spermatophyta</taxon>
        <taxon>Magnoliopsida</taxon>
        <taxon>eudicotyledons</taxon>
        <taxon>Gunneridae</taxon>
        <taxon>Pentapetalae</taxon>
        <taxon>asterids</taxon>
        <taxon>Ericales</taxon>
        <taxon>Theaceae</taxon>
        <taxon>Camellia</taxon>
    </lineage>
</organism>
<dbReference type="Proteomes" id="UP001060215">
    <property type="component" value="Chromosome 1"/>
</dbReference>
<sequence>MNSSTTDLTGHRRSSYFSSCMSPSCVPVHEEYSRIDDHIPTGNNNNNNNSNSNSNRSRLKWQKLMKRLVRESKKSMCPSKLPTTTTTTTFQYDAVSYSLNFDEGFHKEELYNHCPQVNIAEFGYTWHVNK</sequence>
<proteinExistence type="predicted"/>
<comment type="caution">
    <text evidence="1">The sequence shown here is derived from an EMBL/GenBank/DDBJ whole genome shotgun (WGS) entry which is preliminary data.</text>
</comment>
<keyword evidence="2" id="KW-1185">Reference proteome</keyword>
<reference evidence="1 2" key="1">
    <citation type="journal article" date="2022" name="Plant J.">
        <title>Chromosome-level genome of Camellia lanceoleosa provides a valuable resource for understanding genome evolution and self-incompatibility.</title>
        <authorList>
            <person name="Gong W."/>
            <person name="Xiao S."/>
            <person name="Wang L."/>
            <person name="Liao Z."/>
            <person name="Chang Y."/>
            <person name="Mo W."/>
            <person name="Hu G."/>
            <person name="Li W."/>
            <person name="Zhao G."/>
            <person name="Zhu H."/>
            <person name="Hu X."/>
            <person name="Ji K."/>
            <person name="Xiang X."/>
            <person name="Song Q."/>
            <person name="Yuan D."/>
            <person name="Jin S."/>
            <person name="Zhang L."/>
        </authorList>
    </citation>
    <scope>NUCLEOTIDE SEQUENCE [LARGE SCALE GENOMIC DNA]</scope>
    <source>
        <strain evidence="1">SQ_2022a</strain>
    </source>
</reference>
<accession>A0ACC0IVL9</accession>